<dbReference type="AlphaFoldDB" id="A0A7Y0U0C1"/>
<dbReference type="SUPFAM" id="SSF88723">
    <property type="entry name" value="PIN domain-like"/>
    <property type="match status" value="1"/>
</dbReference>
<dbReference type="GO" id="GO:0003677">
    <property type="term" value="F:DNA binding"/>
    <property type="evidence" value="ECO:0007669"/>
    <property type="project" value="UniProtKB-KW"/>
</dbReference>
<organism evidence="18 19">
    <name type="scientific">Mobiluncus mulieris</name>
    <dbReference type="NCBI Taxonomy" id="2052"/>
    <lineage>
        <taxon>Bacteria</taxon>
        <taxon>Bacillati</taxon>
        <taxon>Actinomycetota</taxon>
        <taxon>Actinomycetes</taxon>
        <taxon>Actinomycetales</taxon>
        <taxon>Actinomycetaceae</taxon>
        <taxon>Mobiluncus</taxon>
    </lineage>
</organism>
<feature type="domain" description="DNA-directed DNA polymerase family A palm" evidence="17">
    <location>
        <begin position="796"/>
        <end position="1003"/>
    </location>
</feature>
<evidence type="ECO:0000256" key="3">
    <source>
        <dbReference type="ARBA" id="ARBA00022679"/>
    </source>
</evidence>
<dbReference type="InterPro" id="IPR020045">
    <property type="entry name" value="DNA_polI_H3TH"/>
</dbReference>
<dbReference type="GO" id="GO:0006302">
    <property type="term" value="P:double-strand break repair"/>
    <property type="evidence" value="ECO:0007669"/>
    <property type="project" value="TreeGrafter"/>
</dbReference>
<evidence type="ECO:0000256" key="1">
    <source>
        <dbReference type="ARBA" id="ARBA00007705"/>
    </source>
</evidence>
<feature type="region of interest" description="Disordered" evidence="15">
    <location>
        <begin position="419"/>
        <end position="442"/>
    </location>
</feature>
<dbReference type="InterPro" id="IPR002421">
    <property type="entry name" value="5-3_exonuclease"/>
</dbReference>
<dbReference type="NCBIfam" id="NF004397">
    <property type="entry name" value="PRK05755.1"/>
    <property type="match status" value="1"/>
</dbReference>
<dbReference type="SUPFAM" id="SSF53098">
    <property type="entry name" value="Ribonuclease H-like"/>
    <property type="match status" value="1"/>
</dbReference>
<dbReference type="EC" id="2.7.7.7" evidence="2"/>
<dbReference type="Gene3D" id="1.10.150.20">
    <property type="entry name" value="5' to 3' exonuclease, C-terminal subdomain"/>
    <property type="match status" value="2"/>
</dbReference>
<evidence type="ECO:0000256" key="12">
    <source>
        <dbReference type="ARBA" id="ARBA00023204"/>
    </source>
</evidence>
<evidence type="ECO:0000256" key="13">
    <source>
        <dbReference type="ARBA" id="ARBA00049244"/>
    </source>
</evidence>
<evidence type="ECO:0000256" key="2">
    <source>
        <dbReference type="ARBA" id="ARBA00012417"/>
    </source>
</evidence>
<accession>A0A7Y0U0C1</accession>
<dbReference type="Proteomes" id="UP000578252">
    <property type="component" value="Unassembled WGS sequence"/>
</dbReference>
<comment type="function">
    <text evidence="14">In addition to polymerase activity, this DNA polymerase exhibits 3'-5' and 5'-3' exonuclease activity.</text>
</comment>
<evidence type="ECO:0000256" key="11">
    <source>
        <dbReference type="ARBA" id="ARBA00023125"/>
    </source>
</evidence>
<evidence type="ECO:0000256" key="4">
    <source>
        <dbReference type="ARBA" id="ARBA00022695"/>
    </source>
</evidence>
<dbReference type="FunFam" id="1.10.150.20:FF:000003">
    <property type="entry name" value="DNA polymerase I"/>
    <property type="match status" value="1"/>
</dbReference>
<dbReference type="InterPro" id="IPR043502">
    <property type="entry name" value="DNA/RNA_pol_sf"/>
</dbReference>
<dbReference type="RefSeq" id="WP_169771634.1">
    <property type="nucleotide sequence ID" value="NZ_JABCUR010000002.1"/>
</dbReference>
<dbReference type="PANTHER" id="PTHR10133">
    <property type="entry name" value="DNA POLYMERASE I"/>
    <property type="match status" value="1"/>
</dbReference>
<keyword evidence="8" id="KW-0378">Hydrolase</keyword>
<dbReference type="PRINTS" id="PR00868">
    <property type="entry name" value="DNAPOLI"/>
</dbReference>
<evidence type="ECO:0000256" key="14">
    <source>
        <dbReference type="ARBA" id="ARBA00053603"/>
    </source>
</evidence>
<reference evidence="18 19" key="1">
    <citation type="submission" date="2020-04" db="EMBL/GenBank/DDBJ databases">
        <title>Antimicrobial susceptibility and clonality of vaginal-derived multi-drug resistant Mobiluncus isolates in China.</title>
        <authorList>
            <person name="Zhang X."/>
        </authorList>
    </citation>
    <scope>NUCLEOTIDE SEQUENCE [LARGE SCALE GENOMIC DNA]</scope>
    <source>
        <strain evidence="18 19">13</strain>
    </source>
</reference>
<proteinExistence type="inferred from homology"/>
<keyword evidence="5" id="KW-0235">DNA replication</keyword>
<dbReference type="FunFam" id="1.10.150.20:FF:000002">
    <property type="entry name" value="DNA polymerase I"/>
    <property type="match status" value="1"/>
</dbReference>
<dbReference type="Pfam" id="PF01367">
    <property type="entry name" value="5_3_exonuc"/>
    <property type="match status" value="1"/>
</dbReference>
<keyword evidence="10" id="KW-0239">DNA-directed DNA polymerase</keyword>
<dbReference type="Gene3D" id="1.20.1060.10">
    <property type="entry name" value="Taq DNA Polymerase, Chain T, domain 4"/>
    <property type="match status" value="1"/>
</dbReference>
<keyword evidence="3 18" id="KW-0808">Transferase</keyword>
<keyword evidence="12" id="KW-0234">DNA repair</keyword>
<dbReference type="SMART" id="SM00482">
    <property type="entry name" value="POLAc"/>
    <property type="match status" value="1"/>
</dbReference>
<dbReference type="InterPro" id="IPR029060">
    <property type="entry name" value="PIN-like_dom_sf"/>
</dbReference>
<dbReference type="PROSITE" id="PS00447">
    <property type="entry name" value="DNA_POLYMERASE_A"/>
    <property type="match status" value="1"/>
</dbReference>
<keyword evidence="11" id="KW-0238">DNA-binding</keyword>
<dbReference type="Pfam" id="PF00476">
    <property type="entry name" value="DNA_pol_A"/>
    <property type="match status" value="1"/>
</dbReference>
<name>A0A7Y0U0C1_9ACTO</name>
<feature type="domain" description="5'-3' exonuclease" evidence="16">
    <location>
        <begin position="4"/>
        <end position="264"/>
    </location>
</feature>
<evidence type="ECO:0000256" key="7">
    <source>
        <dbReference type="ARBA" id="ARBA00022763"/>
    </source>
</evidence>
<evidence type="ECO:0000313" key="18">
    <source>
        <dbReference type="EMBL" id="NMW64554.1"/>
    </source>
</evidence>
<dbReference type="InterPro" id="IPR020046">
    <property type="entry name" value="5-3_exonucl_a-hlix_arch_N"/>
</dbReference>
<dbReference type="SUPFAM" id="SSF56672">
    <property type="entry name" value="DNA/RNA polymerases"/>
    <property type="match status" value="1"/>
</dbReference>
<dbReference type="Pfam" id="PF02739">
    <property type="entry name" value="5_3_exonuc_N"/>
    <property type="match status" value="1"/>
</dbReference>
<dbReference type="InterPro" id="IPR002298">
    <property type="entry name" value="DNA_polymerase_A"/>
</dbReference>
<evidence type="ECO:0000256" key="9">
    <source>
        <dbReference type="ARBA" id="ARBA00022839"/>
    </source>
</evidence>
<dbReference type="CDD" id="cd06140">
    <property type="entry name" value="DNA_polA_I_Bacillus_like_exo"/>
    <property type="match status" value="1"/>
</dbReference>
<sequence>MSDLRLLVLDGHSLAFRAFYSRPPENFRTTTGVYTNAVHGFMSMLLAMLRREKPTHIGAAFDLSRHSFRTDIYPDYKGGRAETPPEFLGQIENIQRLLDALGIKWLTMENVEADDILATVAAQGKAQGMQVLVSSGDRDTFQLIDENTTVLYPGHNAAQTTRMTPQAVKDKYGVWPAQYPEVAALVGEKADNLPGVPLVGEKSAAAWINQYGGLEGILAHQGELKGKRGENLRAHVDDVLRNRELNRLRTDLHLPLQLDDLRWRGMDVSAVDAVCAELEFKEMRRQFLAFFGVSGGASGSMPGFASPGFSGGVGVDSVDTGAVDMSASRGASRDSLAEPQPEASLDFGSRHGFGIEPHPVIHRLESDFQAGELREWLGLGQAPHESEIAVWAVGNIGVNAPSIDWLFLAKHVAIPEGTTGETAAKSPANPSGVASGDREANPREVTGELTAKPGNGASGGGTAASLALFREEAVLVTPSTLRPESENVLRDFFAAENRTVVVYNAKALRHALRAYGWELSGTVQDVNLLDYLADPDASRLKFAAVTERLLGWAIDEKPSDIGKISEQMAFDLGWGNATDAAGAAAVTASTGSKDISGGIPLPSLPETLVNQAKYALSFLDMLPILTEQVKYRRVGSLLDMELPLSRLLERMEDTGIAVDEGLLRRFDQELSSEVKRTEAAAFEAIGREVNLSSPKQLQDVLFNQLGLPPTRKTKTGYTTDAKALEELALYNPHPFLQALLYFRDRSKLLQIVRNLGDRIAPDGRIHTTFGQTVAATGRLSSLDPNLQNIPARTDDGARIRETFIAQMPFVSLMTADYSQIEMRIMAHLSGDEGLIAAFKSGEDLHRSVAALVFGVAPEAVTATQRTHVKATSYGLAYGLSAFGLAGQLRITQGEAKHLMETYFSRFGAVRDYLEHIVSEARRVGYTETMWGRRRYLPGLRATNRVVAENARRAALNAPIQGSAADLMKQAMLKVDAAMAAAGLGSRILLQIHDELVFEVAPGEADALRRVVTEAMTSVVELRVPLEVSVGVGANWRAAAH</sequence>
<dbReference type="GO" id="GO:0008409">
    <property type="term" value="F:5'-3' exonuclease activity"/>
    <property type="evidence" value="ECO:0007669"/>
    <property type="project" value="InterPro"/>
</dbReference>
<dbReference type="InterPro" id="IPR036397">
    <property type="entry name" value="RNaseH_sf"/>
</dbReference>
<evidence type="ECO:0000256" key="15">
    <source>
        <dbReference type="SAM" id="MobiDB-lite"/>
    </source>
</evidence>
<evidence type="ECO:0000256" key="6">
    <source>
        <dbReference type="ARBA" id="ARBA00022722"/>
    </source>
</evidence>
<dbReference type="EMBL" id="JABCUR010000002">
    <property type="protein sequence ID" value="NMW64554.1"/>
    <property type="molecule type" value="Genomic_DNA"/>
</dbReference>
<evidence type="ECO:0000313" key="19">
    <source>
        <dbReference type="Proteomes" id="UP000578252"/>
    </source>
</evidence>
<dbReference type="InterPro" id="IPR008918">
    <property type="entry name" value="HhH2"/>
</dbReference>
<keyword evidence="7" id="KW-0227">DNA damage</keyword>
<dbReference type="InterPro" id="IPR001098">
    <property type="entry name" value="DNA-dir_DNA_pol_A_palm_dom"/>
</dbReference>
<evidence type="ECO:0000256" key="10">
    <source>
        <dbReference type="ARBA" id="ARBA00022932"/>
    </source>
</evidence>
<comment type="catalytic activity">
    <reaction evidence="13">
        <text>DNA(n) + a 2'-deoxyribonucleoside 5'-triphosphate = DNA(n+1) + diphosphate</text>
        <dbReference type="Rhea" id="RHEA:22508"/>
        <dbReference type="Rhea" id="RHEA-COMP:17339"/>
        <dbReference type="Rhea" id="RHEA-COMP:17340"/>
        <dbReference type="ChEBI" id="CHEBI:33019"/>
        <dbReference type="ChEBI" id="CHEBI:61560"/>
        <dbReference type="ChEBI" id="CHEBI:173112"/>
        <dbReference type="EC" id="2.7.7.7"/>
    </reaction>
</comment>
<keyword evidence="9" id="KW-0269">Exonuclease</keyword>
<dbReference type="CDD" id="cd08637">
    <property type="entry name" value="DNA_pol_A_pol_I_C"/>
    <property type="match status" value="1"/>
</dbReference>
<evidence type="ECO:0000259" key="16">
    <source>
        <dbReference type="SMART" id="SM00475"/>
    </source>
</evidence>
<dbReference type="Gene3D" id="3.30.70.370">
    <property type="match status" value="1"/>
</dbReference>
<dbReference type="GO" id="GO:0003887">
    <property type="term" value="F:DNA-directed DNA polymerase activity"/>
    <property type="evidence" value="ECO:0007669"/>
    <property type="project" value="UniProtKB-KW"/>
</dbReference>
<dbReference type="Gene3D" id="3.40.50.1010">
    <property type="entry name" value="5'-nuclease"/>
    <property type="match status" value="1"/>
</dbReference>
<protein>
    <recommendedName>
        <fullName evidence="2">DNA-directed DNA polymerase</fullName>
        <ecNumber evidence="2">2.7.7.7</ecNumber>
    </recommendedName>
</protein>
<evidence type="ECO:0000256" key="5">
    <source>
        <dbReference type="ARBA" id="ARBA00022705"/>
    </source>
</evidence>
<dbReference type="InterPro" id="IPR036279">
    <property type="entry name" value="5-3_exonuclease_C_sf"/>
</dbReference>
<comment type="caution">
    <text evidence="18">The sequence shown here is derived from an EMBL/GenBank/DDBJ whole genome shotgun (WGS) entry which is preliminary data.</text>
</comment>
<keyword evidence="4 18" id="KW-0548">Nucleotidyltransferase</keyword>
<gene>
    <name evidence="18" type="primary">polA</name>
    <name evidence="18" type="ORF">HHJ78_03170</name>
</gene>
<dbReference type="InterPro" id="IPR012337">
    <property type="entry name" value="RNaseH-like_sf"/>
</dbReference>
<dbReference type="SMART" id="SM00475">
    <property type="entry name" value="53EXOc"/>
    <property type="match status" value="1"/>
</dbReference>
<keyword evidence="6" id="KW-0540">Nuclease</keyword>
<comment type="similarity">
    <text evidence="1">Belongs to the DNA polymerase type-A family.</text>
</comment>
<dbReference type="CDD" id="cd09898">
    <property type="entry name" value="H3TH_53EXO"/>
    <property type="match status" value="1"/>
</dbReference>
<dbReference type="SMART" id="SM00279">
    <property type="entry name" value="HhH2"/>
    <property type="match status" value="1"/>
</dbReference>
<dbReference type="CDD" id="cd09859">
    <property type="entry name" value="PIN_53EXO"/>
    <property type="match status" value="1"/>
</dbReference>
<dbReference type="InterPro" id="IPR019760">
    <property type="entry name" value="DNA-dir_DNA_pol_A_CS"/>
</dbReference>
<dbReference type="Gene3D" id="3.30.420.10">
    <property type="entry name" value="Ribonuclease H-like superfamily/Ribonuclease H"/>
    <property type="match status" value="1"/>
</dbReference>
<dbReference type="FunFam" id="3.40.50.1010:FF:000001">
    <property type="entry name" value="DNA polymerase I"/>
    <property type="match status" value="1"/>
</dbReference>
<dbReference type="SUPFAM" id="SSF47807">
    <property type="entry name" value="5' to 3' exonuclease, C-terminal subdomain"/>
    <property type="match status" value="1"/>
</dbReference>
<dbReference type="GO" id="GO:0006261">
    <property type="term" value="P:DNA-templated DNA replication"/>
    <property type="evidence" value="ECO:0007669"/>
    <property type="project" value="InterPro"/>
</dbReference>
<evidence type="ECO:0000256" key="8">
    <source>
        <dbReference type="ARBA" id="ARBA00022801"/>
    </source>
</evidence>
<evidence type="ECO:0000259" key="17">
    <source>
        <dbReference type="SMART" id="SM00482"/>
    </source>
</evidence>
<dbReference type="PANTHER" id="PTHR10133:SF27">
    <property type="entry name" value="DNA POLYMERASE NU"/>
    <property type="match status" value="1"/>
</dbReference>